<organism evidence="1">
    <name type="scientific">Vibrio tasmaniensis</name>
    <dbReference type="NCBI Taxonomy" id="212663"/>
    <lineage>
        <taxon>Bacteria</taxon>
        <taxon>Pseudomonadati</taxon>
        <taxon>Pseudomonadota</taxon>
        <taxon>Gammaproteobacteria</taxon>
        <taxon>Vibrionales</taxon>
        <taxon>Vibrionaceae</taxon>
        <taxon>Vibrio</taxon>
    </lineage>
</organism>
<accession>A0A0H3ZIP0</accession>
<name>A0A0H3ZIP0_9VIBR</name>
<proteinExistence type="predicted"/>
<reference evidence="1" key="1">
    <citation type="journal article" date="2015" name="MBio">
        <title>Eco-Evolutionary Dynamics of Episomes among Ecologically Cohesive Bacterial Populations.</title>
        <authorList>
            <person name="Xue H."/>
            <person name="Cordero O.X."/>
            <person name="Camas F.M."/>
            <person name="Trimble W."/>
            <person name="Meyer F."/>
            <person name="Guglielmini J."/>
            <person name="Rocha E.P."/>
            <person name="Polz M.F."/>
        </authorList>
    </citation>
    <scope>NUCLEOTIDE SEQUENCE</scope>
    <source>
        <strain evidence="1">FF_59</strain>
    </source>
</reference>
<protein>
    <recommendedName>
        <fullName evidence="2">RstC protein</fullName>
    </recommendedName>
</protein>
<dbReference type="EMBL" id="KP795451">
    <property type="protein sequence ID" value="AKN35750.1"/>
    <property type="molecule type" value="Genomic_DNA"/>
</dbReference>
<dbReference type="AlphaFoldDB" id="A0A0H3ZIP0"/>
<evidence type="ECO:0000313" key="1">
    <source>
        <dbReference type="EMBL" id="AKN35750.1"/>
    </source>
</evidence>
<sequence length="77" mass="8858">MTVKEYTLSDLESKLNEISNISIFLGTGNCPKEIAYNLHDHMNDQIEELQGMVSFMRIYPQIKAQEQLDSPQKELTP</sequence>
<evidence type="ECO:0008006" key="2">
    <source>
        <dbReference type="Google" id="ProtNLM"/>
    </source>
</evidence>